<dbReference type="PANTHER" id="PTHR30504">
    <property type="entry name" value="GLUCANS BIOSYNTHESIS PROTEIN"/>
    <property type="match status" value="1"/>
</dbReference>
<feature type="domain" description="Glucan biosynthesis periplasmic MdoG C-terminal" evidence="6">
    <location>
        <begin position="52"/>
        <end position="518"/>
    </location>
</feature>
<dbReference type="InterPro" id="IPR014718">
    <property type="entry name" value="GH-type_carb-bd"/>
</dbReference>
<comment type="subcellular location">
    <subcellularLocation>
        <location evidence="1">Periplasm</location>
    </subcellularLocation>
</comment>
<keyword evidence="5" id="KW-0574">Periplasm</keyword>
<dbReference type="PANTHER" id="PTHR30504:SF3">
    <property type="entry name" value="GLUCANS BIOSYNTHESIS PROTEIN D"/>
    <property type="match status" value="1"/>
</dbReference>
<evidence type="ECO:0000313" key="7">
    <source>
        <dbReference type="EMBL" id="MCJ2184278.1"/>
    </source>
</evidence>
<dbReference type="InterPro" id="IPR014756">
    <property type="entry name" value="Ig_E-set"/>
</dbReference>
<evidence type="ECO:0000256" key="2">
    <source>
        <dbReference type="ARBA" id="ARBA00005001"/>
    </source>
</evidence>
<evidence type="ECO:0000256" key="5">
    <source>
        <dbReference type="ARBA" id="ARBA00022764"/>
    </source>
</evidence>
<sequence>MEQAGHAASRRQAMARLAISGLGGLALGGLGLTGFSHALLARSERLGAPEPFDWDSLVARAQDLAARPYVAPAEPTAMADDFDAFGALAYGQAEPLGQRIRLFPVARAIAPHPVGLHLLEGGSARRLIDTMGMFAHGGHSAAAGFRVLHAQEKGDWLAFLGASYFRAAGSQNQYGLSARAVAVDTGLAQAEEFPAFTEFWIEETGRDRVRIFALLDGPSVTGACSFDCGDGPDGVAQDVRLSLFVRRDIARLGVAPLTSMFWYDQRGQQGAGPAEPGRDWRPEIHDSDGLAIHAGNGERIWRPLENAPHARVTSFRADGVKGFGLLQRDRAFSHYQDDGAFYERRPSLWVEPGQDWGAGRVLLYEMPTQSETQDNIVAFWVGDEPARAGQRRDLAYRLRWTSAEPEASDQARCVDRFEGVGGKPGAPVETAARKYVFDFAGPVLAGKTRAAGIEAVTDVPQEAIAALSVYPLARPPGDANGAPQTWRVMIDVHTAAAPRPEMRLFLRQGAAALSETVIAMLRP</sequence>
<comment type="similarity">
    <text evidence="3">Belongs to the OpgD/OpgG family.</text>
</comment>
<dbReference type="InterPro" id="IPR014438">
    <property type="entry name" value="Glucan_biosyn_MdoG/MdoD"/>
</dbReference>
<reference evidence="7" key="1">
    <citation type="submission" date="2022-03" db="EMBL/GenBank/DDBJ databases">
        <title>Identification of a novel bacterium isolated from mangrove sediments.</title>
        <authorList>
            <person name="Pan X."/>
        </authorList>
    </citation>
    <scope>NUCLEOTIDE SEQUENCE</scope>
    <source>
        <strain evidence="7">B1949</strain>
    </source>
</reference>
<evidence type="ECO:0000256" key="4">
    <source>
        <dbReference type="ARBA" id="ARBA00022729"/>
    </source>
</evidence>
<dbReference type="EMBL" id="JALHLF010000088">
    <property type="protein sequence ID" value="MCJ2184278.1"/>
    <property type="molecule type" value="Genomic_DNA"/>
</dbReference>
<dbReference type="Gene3D" id="2.60.40.10">
    <property type="entry name" value="Immunoglobulins"/>
    <property type="match status" value="1"/>
</dbReference>
<organism evidence="7 8">
    <name type="scientific">Novosphingobium organovorum</name>
    <dbReference type="NCBI Taxonomy" id="2930092"/>
    <lineage>
        <taxon>Bacteria</taxon>
        <taxon>Pseudomonadati</taxon>
        <taxon>Pseudomonadota</taxon>
        <taxon>Alphaproteobacteria</taxon>
        <taxon>Sphingomonadales</taxon>
        <taxon>Sphingomonadaceae</taxon>
        <taxon>Novosphingobium</taxon>
    </lineage>
</organism>
<dbReference type="Gene3D" id="2.70.98.10">
    <property type="match status" value="1"/>
</dbReference>
<gene>
    <name evidence="7" type="ORF">MTR62_16500</name>
</gene>
<dbReference type="PIRSF" id="PIRSF006281">
    <property type="entry name" value="MdoG"/>
    <property type="match status" value="1"/>
</dbReference>
<keyword evidence="8" id="KW-1185">Reference proteome</keyword>
<dbReference type="Proteomes" id="UP001162881">
    <property type="component" value="Unassembled WGS sequence"/>
</dbReference>
<dbReference type="SUPFAM" id="SSF81296">
    <property type="entry name" value="E set domains"/>
    <property type="match status" value="1"/>
</dbReference>
<dbReference type="InterPro" id="IPR007444">
    <property type="entry name" value="Glucan_biosyn_MdoG_C"/>
</dbReference>
<keyword evidence="4" id="KW-0732">Signal</keyword>
<dbReference type="InterPro" id="IPR013783">
    <property type="entry name" value="Ig-like_fold"/>
</dbReference>
<protein>
    <submittedName>
        <fullName evidence="7">Glucan biosynthesis protein</fullName>
    </submittedName>
</protein>
<evidence type="ECO:0000256" key="1">
    <source>
        <dbReference type="ARBA" id="ARBA00004418"/>
    </source>
</evidence>
<evidence type="ECO:0000313" key="8">
    <source>
        <dbReference type="Proteomes" id="UP001162881"/>
    </source>
</evidence>
<accession>A0ABT0BHF3</accession>
<dbReference type="InterPro" id="IPR011013">
    <property type="entry name" value="Gal_mutarotase_sf_dom"/>
</dbReference>
<proteinExistence type="inferred from homology"/>
<evidence type="ECO:0000256" key="3">
    <source>
        <dbReference type="ARBA" id="ARBA00009284"/>
    </source>
</evidence>
<dbReference type="RefSeq" id="WP_244022957.1">
    <property type="nucleotide sequence ID" value="NZ_JALHLF010000088.1"/>
</dbReference>
<comment type="pathway">
    <text evidence="2">Glycan metabolism; osmoregulated periplasmic glucan (OPG) biosynthesis.</text>
</comment>
<comment type="caution">
    <text evidence="7">The sequence shown here is derived from an EMBL/GenBank/DDBJ whole genome shotgun (WGS) entry which is preliminary data.</text>
</comment>
<evidence type="ECO:0000259" key="6">
    <source>
        <dbReference type="Pfam" id="PF04349"/>
    </source>
</evidence>
<dbReference type="Pfam" id="PF04349">
    <property type="entry name" value="MdoG"/>
    <property type="match status" value="1"/>
</dbReference>
<dbReference type="SUPFAM" id="SSF74650">
    <property type="entry name" value="Galactose mutarotase-like"/>
    <property type="match status" value="1"/>
</dbReference>
<name>A0ABT0BHF3_9SPHN</name>